<gene>
    <name evidence="2" type="ORF">J3998_06685</name>
</gene>
<dbReference type="PANTHER" id="PTHR35841:SF1">
    <property type="entry name" value="PHOSPHONATES-BINDING PERIPLASMIC PROTEIN"/>
    <property type="match status" value="1"/>
</dbReference>
<sequence>MKQFLIFLLFSSTVYLSACDISESEQITSKSATPSEPPFVLTVLPYDVPTKLQQHFTPLLTYLSRELQRPVTLYVASSYEDQILKIAQNKVDLAYLGPSSFVRTYDRFADENGLKIQPIATEAPYEGAVVVHKDSQITQIKELKNHTFAFGAYQSYAGHFKIREELKKQNVSLFDLKLYRFMGRHERAVMSVAYGEFDAAASSAGIARRVENLNYPIKTIFTTEELPPIVIAASPKMDAATVQHLKQMLLNPDFEGQEAITLFAPEGTFYPFNNRLYDPVREVIKELEQ</sequence>
<evidence type="ECO:0000256" key="1">
    <source>
        <dbReference type="SAM" id="SignalP"/>
    </source>
</evidence>
<comment type="caution">
    <text evidence="2">The sequence shown here is derived from an EMBL/GenBank/DDBJ whole genome shotgun (WGS) entry which is preliminary data.</text>
</comment>
<dbReference type="Proteomes" id="UP000664835">
    <property type="component" value="Unassembled WGS sequence"/>
</dbReference>
<dbReference type="Pfam" id="PF12974">
    <property type="entry name" value="Phosphonate-bd"/>
    <property type="match status" value="1"/>
</dbReference>
<evidence type="ECO:0000313" key="3">
    <source>
        <dbReference type="Proteomes" id="UP000664835"/>
    </source>
</evidence>
<proteinExistence type="predicted"/>
<organism evidence="2 3">
    <name type="scientific">Thiomicrorhabdus marina</name>
    <dbReference type="NCBI Taxonomy" id="2818442"/>
    <lineage>
        <taxon>Bacteria</taxon>
        <taxon>Pseudomonadati</taxon>
        <taxon>Pseudomonadota</taxon>
        <taxon>Gammaproteobacteria</taxon>
        <taxon>Thiotrichales</taxon>
        <taxon>Piscirickettsiaceae</taxon>
        <taxon>Thiomicrorhabdus</taxon>
    </lineage>
</organism>
<keyword evidence="3" id="KW-1185">Reference proteome</keyword>
<dbReference type="Gene3D" id="3.40.190.10">
    <property type="entry name" value="Periplasmic binding protein-like II"/>
    <property type="match status" value="2"/>
</dbReference>
<evidence type="ECO:0000313" key="2">
    <source>
        <dbReference type="EMBL" id="MBO1927260.1"/>
    </source>
</evidence>
<protein>
    <submittedName>
        <fullName evidence="2">PhnD/SsuA/transferrin family substrate-binding protein</fullName>
    </submittedName>
</protein>
<reference evidence="2 3" key="1">
    <citation type="submission" date="2021-03" db="EMBL/GenBank/DDBJ databases">
        <title>Thiomicrorhabdus sp.nov.,novel sulfur-oxidizing bacteria isolated from coastal sediment.</title>
        <authorList>
            <person name="Liu X."/>
        </authorList>
    </citation>
    <scope>NUCLEOTIDE SEQUENCE [LARGE SCALE GENOMIC DNA]</scope>
    <source>
        <strain evidence="2 3">6S2-11</strain>
    </source>
</reference>
<dbReference type="RefSeq" id="WP_208148964.1">
    <property type="nucleotide sequence ID" value="NZ_JAGETV010000008.1"/>
</dbReference>
<dbReference type="SUPFAM" id="SSF53850">
    <property type="entry name" value="Periplasmic binding protein-like II"/>
    <property type="match status" value="1"/>
</dbReference>
<accession>A0ABS3Q4J2</accession>
<keyword evidence="1" id="KW-0732">Signal</keyword>
<name>A0ABS3Q4J2_9GAMM</name>
<dbReference type="PANTHER" id="PTHR35841">
    <property type="entry name" value="PHOSPHONATES-BINDING PERIPLASMIC PROTEIN"/>
    <property type="match status" value="1"/>
</dbReference>
<feature type="chain" id="PRO_5047093767" evidence="1">
    <location>
        <begin position="19"/>
        <end position="289"/>
    </location>
</feature>
<dbReference type="EMBL" id="JAGETV010000008">
    <property type="protein sequence ID" value="MBO1927260.1"/>
    <property type="molecule type" value="Genomic_DNA"/>
</dbReference>
<feature type="signal peptide" evidence="1">
    <location>
        <begin position="1"/>
        <end position="18"/>
    </location>
</feature>